<dbReference type="EMBL" id="JBHTLT010000092">
    <property type="protein sequence ID" value="MFD1205822.1"/>
    <property type="molecule type" value="Genomic_DNA"/>
</dbReference>
<dbReference type="Proteomes" id="UP001597231">
    <property type="component" value="Unassembled WGS sequence"/>
</dbReference>
<protein>
    <submittedName>
        <fullName evidence="1">Uncharacterized protein</fullName>
    </submittedName>
</protein>
<evidence type="ECO:0000313" key="1">
    <source>
        <dbReference type="EMBL" id="MFD1205822.1"/>
    </source>
</evidence>
<gene>
    <name evidence="1" type="ORF">ACFQ38_12045</name>
</gene>
<accession>A0ABW3TZ93</accession>
<proteinExistence type="predicted"/>
<name>A0ABW3TZ93_9BACL</name>
<dbReference type="RefSeq" id="WP_381481117.1">
    <property type="nucleotide sequence ID" value="NZ_JBHTLT010000092.1"/>
</dbReference>
<sequence>MVEYTIYKGEEIICSGTKEKCAAVLGVKPSTIQYYASPTWERKYAKRKKPERCVIAVRL</sequence>
<evidence type="ECO:0000313" key="2">
    <source>
        <dbReference type="Proteomes" id="UP001597231"/>
    </source>
</evidence>
<comment type="caution">
    <text evidence="1">The sequence shown here is derived from an EMBL/GenBank/DDBJ whole genome shotgun (WGS) entry which is preliminary data.</text>
</comment>
<organism evidence="1 2">
    <name type="scientific">Sporosarcina contaminans</name>
    <dbReference type="NCBI Taxonomy" id="633403"/>
    <lineage>
        <taxon>Bacteria</taxon>
        <taxon>Bacillati</taxon>
        <taxon>Bacillota</taxon>
        <taxon>Bacilli</taxon>
        <taxon>Bacillales</taxon>
        <taxon>Caryophanaceae</taxon>
        <taxon>Sporosarcina</taxon>
    </lineage>
</organism>
<keyword evidence="2" id="KW-1185">Reference proteome</keyword>
<reference evidence="2" key="1">
    <citation type="journal article" date="2019" name="Int. J. Syst. Evol. Microbiol.">
        <title>The Global Catalogue of Microorganisms (GCM) 10K type strain sequencing project: providing services to taxonomists for standard genome sequencing and annotation.</title>
        <authorList>
            <consortium name="The Broad Institute Genomics Platform"/>
            <consortium name="The Broad Institute Genome Sequencing Center for Infectious Disease"/>
            <person name="Wu L."/>
            <person name="Ma J."/>
        </authorList>
    </citation>
    <scope>NUCLEOTIDE SEQUENCE [LARGE SCALE GENOMIC DNA]</scope>
    <source>
        <strain evidence="2">CCUG 53915</strain>
    </source>
</reference>